<evidence type="ECO:0000313" key="6">
    <source>
        <dbReference type="EMBL" id="CCO44881.1"/>
    </source>
</evidence>
<dbReference type="GO" id="GO:0003700">
    <property type="term" value="F:DNA-binding transcription factor activity"/>
    <property type="evidence" value="ECO:0007669"/>
    <property type="project" value="InterPro"/>
</dbReference>
<dbReference type="Pfam" id="PF03466">
    <property type="entry name" value="LysR_substrate"/>
    <property type="match status" value="1"/>
</dbReference>
<keyword evidence="2" id="KW-0805">Transcription regulation</keyword>
<dbReference type="PROSITE" id="PS50931">
    <property type="entry name" value="HTH_LYSR"/>
    <property type="match status" value="1"/>
</dbReference>
<dbReference type="Gene3D" id="3.40.190.290">
    <property type="match status" value="1"/>
</dbReference>
<dbReference type="InterPro" id="IPR005119">
    <property type="entry name" value="LysR_subst-bd"/>
</dbReference>
<gene>
    <name evidence="6" type="ORF">VIBNISOn1_1280026</name>
</gene>
<evidence type="ECO:0000256" key="2">
    <source>
        <dbReference type="ARBA" id="ARBA00023015"/>
    </source>
</evidence>
<comment type="similarity">
    <text evidence="1">Belongs to the LysR transcriptional regulatory family.</text>
</comment>
<evidence type="ECO:0000256" key="3">
    <source>
        <dbReference type="ARBA" id="ARBA00023125"/>
    </source>
</evidence>
<dbReference type="RefSeq" id="WP_022592895.1">
    <property type="nucleotide sequence ID" value="NZ_LK391965.1"/>
</dbReference>
<dbReference type="Gene3D" id="1.10.10.10">
    <property type="entry name" value="Winged helix-like DNA-binding domain superfamily/Winged helix DNA-binding domain"/>
    <property type="match status" value="1"/>
</dbReference>
<dbReference type="SUPFAM" id="SSF53850">
    <property type="entry name" value="Periplasmic binding protein-like II"/>
    <property type="match status" value="1"/>
</dbReference>
<name>A0AAV2VK52_9VIBR</name>
<evidence type="ECO:0000256" key="4">
    <source>
        <dbReference type="ARBA" id="ARBA00023163"/>
    </source>
</evidence>
<keyword evidence="4" id="KW-0804">Transcription</keyword>
<dbReference type="GO" id="GO:0000976">
    <property type="term" value="F:transcription cis-regulatory region binding"/>
    <property type="evidence" value="ECO:0007669"/>
    <property type="project" value="TreeGrafter"/>
</dbReference>
<dbReference type="InterPro" id="IPR000847">
    <property type="entry name" value="LysR_HTH_N"/>
</dbReference>
<dbReference type="InterPro" id="IPR036390">
    <property type="entry name" value="WH_DNA-bd_sf"/>
</dbReference>
<evidence type="ECO:0000313" key="7">
    <source>
        <dbReference type="Proteomes" id="UP000018211"/>
    </source>
</evidence>
<accession>A0AAV2VK52</accession>
<dbReference type="SUPFAM" id="SSF46785">
    <property type="entry name" value="Winged helix' DNA-binding domain"/>
    <property type="match status" value="1"/>
</dbReference>
<sequence length="303" mass="33670">MKRKSLTGQLSDIDLRLLRIFRCVVESGGFSAAEVALNISRAAISAAMADLEIRLGFKLCHRGRSGFSMTDEGQQVYQYVLQLLASLEEFKTQINTLHSSLVGELNIGITDNMVSMTEMRITNALAELKKAGPDVTINIRMIPPNDVEKGVLDGTLHIGMIPHIRTLSGLQYEPLYNETSLLYCGLGHPLFSEPVKSVDLTEWDAIVPAYAQTPKIQSLYNTMKSAATATDREGIAFLLLTGQYLGYLPDHFAQRWVDDGVMKAILPKQYGYSQPFASITRKERRANLVLETFLSALNQVNRP</sequence>
<reference evidence="6 7" key="1">
    <citation type="journal article" date="2013" name="ISME J.">
        <title>Comparative genomics of pathogenic lineages of Vibrio nigripulchritudo identifies virulence-associated traits.</title>
        <authorList>
            <person name="Goudenege D."/>
            <person name="Labreuche Y."/>
            <person name="Krin E."/>
            <person name="Ansquer D."/>
            <person name="Mangenot S."/>
            <person name="Calteau A."/>
            <person name="Medigue C."/>
            <person name="Mazel D."/>
            <person name="Polz M.F."/>
            <person name="Le Roux F."/>
        </authorList>
    </citation>
    <scope>NUCLEOTIDE SEQUENCE [LARGE SCALE GENOMIC DNA]</scope>
    <source>
        <strain evidence="6 7">SOn1</strain>
    </source>
</reference>
<evidence type="ECO:0000259" key="5">
    <source>
        <dbReference type="PROSITE" id="PS50931"/>
    </source>
</evidence>
<protein>
    <submittedName>
        <fullName evidence="6">Transcriptional regulator, LysR family protein</fullName>
    </submittedName>
</protein>
<evidence type="ECO:0000256" key="1">
    <source>
        <dbReference type="ARBA" id="ARBA00009437"/>
    </source>
</evidence>
<dbReference type="EMBL" id="CAOF01000033">
    <property type="protein sequence ID" value="CCO44881.1"/>
    <property type="molecule type" value="Genomic_DNA"/>
</dbReference>
<dbReference type="Pfam" id="PF00126">
    <property type="entry name" value="HTH_1"/>
    <property type="match status" value="1"/>
</dbReference>
<feature type="domain" description="HTH lysR-type" evidence="5">
    <location>
        <begin position="13"/>
        <end position="70"/>
    </location>
</feature>
<dbReference type="InterPro" id="IPR036388">
    <property type="entry name" value="WH-like_DNA-bd_sf"/>
</dbReference>
<dbReference type="AlphaFoldDB" id="A0AAV2VK52"/>
<dbReference type="PANTHER" id="PTHR30126">
    <property type="entry name" value="HTH-TYPE TRANSCRIPTIONAL REGULATOR"/>
    <property type="match status" value="1"/>
</dbReference>
<dbReference type="CDD" id="cd05466">
    <property type="entry name" value="PBP2_LTTR_substrate"/>
    <property type="match status" value="1"/>
</dbReference>
<proteinExistence type="inferred from homology"/>
<keyword evidence="3" id="KW-0238">DNA-binding</keyword>
<dbReference type="Proteomes" id="UP000018211">
    <property type="component" value="Unassembled WGS sequence"/>
</dbReference>
<organism evidence="6 7">
    <name type="scientific">Vibrio nigripulchritudo SOn1</name>
    <dbReference type="NCBI Taxonomy" id="1238450"/>
    <lineage>
        <taxon>Bacteria</taxon>
        <taxon>Pseudomonadati</taxon>
        <taxon>Pseudomonadota</taxon>
        <taxon>Gammaproteobacteria</taxon>
        <taxon>Vibrionales</taxon>
        <taxon>Vibrionaceae</taxon>
        <taxon>Vibrio</taxon>
    </lineage>
</organism>
<comment type="caution">
    <text evidence="6">The sequence shown here is derived from an EMBL/GenBank/DDBJ whole genome shotgun (WGS) entry which is preliminary data.</text>
</comment>
<dbReference type="PANTHER" id="PTHR30126:SF98">
    <property type="entry name" value="HTH-TYPE TRANSCRIPTIONAL ACTIVATOR BAUR"/>
    <property type="match status" value="1"/>
</dbReference>